<dbReference type="EMBL" id="PIPS01000001">
    <property type="protein sequence ID" value="RUO45384.1"/>
    <property type="molecule type" value="Genomic_DNA"/>
</dbReference>
<dbReference type="CDD" id="cd16331">
    <property type="entry name" value="YjgA-like"/>
    <property type="match status" value="1"/>
</dbReference>
<keyword evidence="3 5" id="KW-0699">rRNA-binding</keyword>
<comment type="caution">
    <text evidence="6">The sequence shown here is derived from an EMBL/GenBank/DDBJ whole genome shotgun (WGS) entry which is preliminary data.</text>
</comment>
<gene>
    <name evidence="5" type="primary">darP</name>
    <name evidence="6" type="ORF">CWE23_05095</name>
</gene>
<evidence type="ECO:0000313" key="6">
    <source>
        <dbReference type="EMBL" id="RUO45384.1"/>
    </source>
</evidence>
<comment type="function">
    <text evidence="5">Member of a network of 50S ribosomal subunit biogenesis factors which assembles along the 30S-50S interface, preventing incorrect 23S rRNA structures from forming. Promotes peptidyl transferase center (PTC) maturation.</text>
</comment>
<dbReference type="PIRSF" id="PIRSF016183">
    <property type="entry name" value="UCP016183"/>
    <property type="match status" value="1"/>
</dbReference>
<dbReference type="PANTHER" id="PTHR38101:SF1">
    <property type="entry name" value="UPF0307 PROTEIN YJGA"/>
    <property type="match status" value="1"/>
</dbReference>
<dbReference type="Pfam" id="PF04751">
    <property type="entry name" value="DarP"/>
    <property type="match status" value="1"/>
</dbReference>
<evidence type="ECO:0000256" key="5">
    <source>
        <dbReference type="HAMAP-Rule" id="MF_00765"/>
    </source>
</evidence>
<reference evidence="7" key="1">
    <citation type="journal article" date="2018" name="Front. Microbiol.">
        <title>Genome-Based Analysis Reveals the Taxonomy and Diversity of the Family Idiomarinaceae.</title>
        <authorList>
            <person name="Liu Y."/>
            <person name="Lai Q."/>
            <person name="Shao Z."/>
        </authorList>
    </citation>
    <scope>NUCLEOTIDE SEQUENCE [LARGE SCALE GENOMIC DNA]</scope>
    <source>
        <strain evidence="7">SN-14</strain>
    </source>
</reference>
<name>A0AA94EHE5_9GAMM</name>
<evidence type="ECO:0000313" key="7">
    <source>
        <dbReference type="Proteomes" id="UP000286680"/>
    </source>
</evidence>
<comment type="subcellular location">
    <subcellularLocation>
        <location evidence="5">Cytoplasm</location>
    </subcellularLocation>
    <text evidence="5">Associates with late stage pre-50S ribosomal subunits.</text>
</comment>
<dbReference type="RefSeq" id="WP_105305557.1">
    <property type="nucleotide sequence ID" value="NZ_PIPS01000001.1"/>
</dbReference>
<accession>A0AA94EHE5</accession>
<dbReference type="GO" id="GO:0043022">
    <property type="term" value="F:ribosome binding"/>
    <property type="evidence" value="ECO:0007669"/>
    <property type="project" value="UniProtKB-UniRule"/>
</dbReference>
<dbReference type="InterPro" id="IPR023153">
    <property type="entry name" value="DarP_sf"/>
</dbReference>
<evidence type="ECO:0000256" key="1">
    <source>
        <dbReference type="ARBA" id="ARBA00022490"/>
    </source>
</evidence>
<organism evidence="6 7">
    <name type="scientific">Idiomarina aquatica</name>
    <dbReference type="NCBI Taxonomy" id="1327752"/>
    <lineage>
        <taxon>Bacteria</taxon>
        <taxon>Pseudomonadati</taxon>
        <taxon>Pseudomonadota</taxon>
        <taxon>Gammaproteobacteria</taxon>
        <taxon>Alteromonadales</taxon>
        <taxon>Idiomarinaceae</taxon>
        <taxon>Idiomarina</taxon>
    </lineage>
</organism>
<dbReference type="PANTHER" id="PTHR38101">
    <property type="entry name" value="UPF0307 PROTEIN YJGA"/>
    <property type="match status" value="1"/>
</dbReference>
<evidence type="ECO:0000256" key="2">
    <source>
        <dbReference type="ARBA" id="ARBA00022517"/>
    </source>
</evidence>
<evidence type="ECO:0000256" key="3">
    <source>
        <dbReference type="ARBA" id="ARBA00022730"/>
    </source>
</evidence>
<proteinExistence type="inferred from homology"/>
<dbReference type="GO" id="GO:0019843">
    <property type="term" value="F:rRNA binding"/>
    <property type="evidence" value="ECO:0007669"/>
    <property type="project" value="UniProtKB-UniRule"/>
</dbReference>
<dbReference type="NCBIfam" id="NF003593">
    <property type="entry name" value="PRK05255.1-1"/>
    <property type="match status" value="1"/>
</dbReference>
<dbReference type="GO" id="GO:1902626">
    <property type="term" value="P:assembly of large subunit precursor of preribosome"/>
    <property type="evidence" value="ECO:0007669"/>
    <property type="project" value="UniProtKB-UniRule"/>
</dbReference>
<dbReference type="HAMAP" id="MF_00765">
    <property type="entry name" value="DarP"/>
    <property type="match status" value="1"/>
</dbReference>
<evidence type="ECO:0000256" key="4">
    <source>
        <dbReference type="ARBA" id="ARBA00022884"/>
    </source>
</evidence>
<dbReference type="SUPFAM" id="SSF158710">
    <property type="entry name" value="PSPTO4464-like"/>
    <property type="match status" value="1"/>
</dbReference>
<dbReference type="AlphaFoldDB" id="A0AA94EHE5"/>
<comment type="similarity">
    <text evidence="5">Belongs to the DarP family.</text>
</comment>
<protein>
    <recommendedName>
        <fullName evidence="5">Dual-action ribosomal maturation protein DarP</fullName>
    </recommendedName>
    <alternativeName>
        <fullName evidence="5">Large ribosomal subunit assembly factor DarP</fullName>
    </alternativeName>
</protein>
<dbReference type="InterPro" id="IPR006839">
    <property type="entry name" value="DarP"/>
</dbReference>
<sequence>MTKHTSDANDGQHDDESFVSKSQIKREMDALQDLGKELIQLTDTQLKTIPLDDELRDALLLARRIRNKHEGYRRQLQFIGKLMRQRDPQPIKEALAELQGRHQQATAQFHHIEQWRDRILAEGASAIDELCQQQPEADRAQLLSLYAEHLQQQQHNKPPMASRRIFVELRKLMSR</sequence>
<keyword evidence="1 5" id="KW-0963">Cytoplasm</keyword>
<dbReference type="GO" id="GO:0005829">
    <property type="term" value="C:cytosol"/>
    <property type="evidence" value="ECO:0007669"/>
    <property type="project" value="TreeGrafter"/>
</dbReference>
<keyword evidence="4 5" id="KW-0694">RNA-binding</keyword>
<dbReference type="Gene3D" id="1.10.60.30">
    <property type="entry name" value="PSPTO4464-like domains"/>
    <property type="match status" value="2"/>
</dbReference>
<dbReference type="Proteomes" id="UP000286680">
    <property type="component" value="Unassembled WGS sequence"/>
</dbReference>
<keyword evidence="7" id="KW-1185">Reference proteome</keyword>
<keyword evidence="2 5" id="KW-0690">Ribosome biogenesis</keyword>